<dbReference type="GO" id="GO:0017000">
    <property type="term" value="P:antibiotic biosynthetic process"/>
    <property type="evidence" value="ECO:0007669"/>
    <property type="project" value="InterPro"/>
</dbReference>
<sequence>MEYKSFCKTEIIWEQKQYIIQQLKSLENDKLILFASENDLSSWGLLEEVHAIQNKNILWIKERFKFLTQDGIFQVIKEIKKHNFEPTIIMTIGGGTSIDLAKAISALFYMNLSTPEEVLSTIKDKKYKENYKTLDIIAIPTTSGTGSELTQWATVWETNGKGKFSIDDIALSPIKAIMIPELTVTLPKRITLATALDALAQAIEAYWSKNTNFLIKDIALRSVELITHNLSETLQDPTNIRLRTNLMRASLLSALAFSNTRTTACHSISYPITQHFGVEHGFAVALTLSEVARLNEKNTEDIDQLYKVFEEFSGIRNWINKVCEGIVQLNLTYFGIHEEDIPYIVERAFTAGRMDNNPVDLEPKDVEAILRKIL</sequence>
<evidence type="ECO:0000256" key="1">
    <source>
        <dbReference type="ARBA" id="ARBA00023002"/>
    </source>
</evidence>
<proteinExistence type="predicted"/>
<dbReference type="GO" id="GO:0046872">
    <property type="term" value="F:metal ion binding"/>
    <property type="evidence" value="ECO:0007669"/>
    <property type="project" value="InterPro"/>
</dbReference>
<name>A0A939D987_CLOAM</name>
<dbReference type="Proteomes" id="UP000664545">
    <property type="component" value="Unassembled WGS sequence"/>
</dbReference>
<dbReference type="GO" id="GO:0004022">
    <property type="term" value="F:alcohol dehydrogenase (NAD+) activity"/>
    <property type="evidence" value="ECO:0007669"/>
    <property type="project" value="TreeGrafter"/>
</dbReference>
<dbReference type="CDD" id="cd08182">
    <property type="entry name" value="HEPD"/>
    <property type="match status" value="1"/>
</dbReference>
<dbReference type="InterPro" id="IPR056798">
    <property type="entry name" value="ADH_Fe_C"/>
</dbReference>
<evidence type="ECO:0000313" key="5">
    <source>
        <dbReference type="Proteomes" id="UP000664545"/>
    </source>
</evidence>
<dbReference type="PANTHER" id="PTHR11496:SF103">
    <property type="entry name" value="DEHYDROGENASE, PUTATIVE-RELATED"/>
    <property type="match status" value="1"/>
</dbReference>
<keyword evidence="5" id="KW-1185">Reference proteome</keyword>
<dbReference type="PANTHER" id="PTHR11496">
    <property type="entry name" value="ALCOHOL DEHYDROGENASE"/>
    <property type="match status" value="1"/>
</dbReference>
<evidence type="ECO:0000313" key="4">
    <source>
        <dbReference type="EMBL" id="MBN7773749.1"/>
    </source>
</evidence>
<feature type="domain" description="Alcohol dehydrogenase iron-type/glycerol dehydrogenase GldA" evidence="2">
    <location>
        <begin position="19"/>
        <end position="179"/>
    </location>
</feature>
<dbReference type="AlphaFoldDB" id="A0A939D987"/>
<feature type="domain" description="Fe-containing alcohol dehydrogenase-like C-terminal" evidence="3">
    <location>
        <begin position="191"/>
        <end position="373"/>
    </location>
</feature>
<reference evidence="4" key="1">
    <citation type="submission" date="2021-02" db="EMBL/GenBank/DDBJ databases">
        <title>Abyssanaerobacter marinus gen.nov., sp., nov, anaerobic bacterium isolated from the Onnuri vent field of Indian Ocean and suggestion of Mogibacteriaceae fam. nov., and proposal of reclassification of ambiguous this family's genus member.</title>
        <authorList>
            <person name="Kim Y.J."/>
            <person name="Yang J.-A."/>
        </authorList>
    </citation>
    <scope>NUCLEOTIDE SEQUENCE</scope>
    <source>
        <strain evidence="4">DSM 2634</strain>
    </source>
</reference>
<dbReference type="SUPFAM" id="SSF56796">
    <property type="entry name" value="Dehydroquinate synthase-like"/>
    <property type="match status" value="1"/>
</dbReference>
<dbReference type="InterPro" id="IPR035873">
    <property type="entry name" value="PhpC"/>
</dbReference>
<evidence type="ECO:0000259" key="2">
    <source>
        <dbReference type="Pfam" id="PF00465"/>
    </source>
</evidence>
<organism evidence="4 5">
    <name type="scientific">Clostridium aminobutyricum</name>
    <dbReference type="NCBI Taxonomy" id="33953"/>
    <lineage>
        <taxon>Bacteria</taxon>
        <taxon>Bacillati</taxon>
        <taxon>Bacillota</taxon>
        <taxon>Clostridia</taxon>
        <taxon>Eubacteriales</taxon>
        <taxon>Clostridiaceae</taxon>
        <taxon>Clostridium</taxon>
    </lineage>
</organism>
<comment type="caution">
    <text evidence="4">The sequence shown here is derived from an EMBL/GenBank/DDBJ whole genome shotgun (WGS) entry which is preliminary data.</text>
</comment>
<dbReference type="Gene3D" id="3.40.50.1970">
    <property type="match status" value="1"/>
</dbReference>
<dbReference type="Gene3D" id="1.20.1090.10">
    <property type="entry name" value="Dehydroquinate synthase-like - alpha domain"/>
    <property type="match status" value="1"/>
</dbReference>
<evidence type="ECO:0000259" key="3">
    <source>
        <dbReference type="Pfam" id="PF25137"/>
    </source>
</evidence>
<dbReference type="RefSeq" id="WP_206582586.1">
    <property type="nucleotide sequence ID" value="NZ_JAFJZZ010000004.1"/>
</dbReference>
<accession>A0A939D987</accession>
<keyword evidence="1" id="KW-0560">Oxidoreductase</keyword>
<dbReference type="Pfam" id="PF25137">
    <property type="entry name" value="ADH_Fe_C"/>
    <property type="match status" value="1"/>
</dbReference>
<dbReference type="Pfam" id="PF00465">
    <property type="entry name" value="Fe-ADH"/>
    <property type="match status" value="1"/>
</dbReference>
<dbReference type="EMBL" id="JAFJZZ010000004">
    <property type="protein sequence ID" value="MBN7773749.1"/>
    <property type="molecule type" value="Genomic_DNA"/>
</dbReference>
<protein>
    <submittedName>
        <fullName evidence="4">Phosphonoacetaldehyde reductase</fullName>
    </submittedName>
</protein>
<dbReference type="InterPro" id="IPR039697">
    <property type="entry name" value="Alcohol_dehydrogenase_Fe"/>
</dbReference>
<gene>
    <name evidence="4" type="ORF">JYB65_10280</name>
</gene>
<dbReference type="InterPro" id="IPR001670">
    <property type="entry name" value="ADH_Fe/GldA"/>
</dbReference>